<proteinExistence type="predicted"/>
<sequence>MTSGVFNDKASLAVHKNFIPTNVSAVKQKNKAVALCKSLELTKLAKGIGDSKKSSLTVFFRCQNV</sequence>
<comment type="caution">
    <text evidence="1">The sequence shown here is derived from an EMBL/GenBank/DDBJ whole genome shotgun (WGS) entry which is preliminary data.</text>
</comment>
<dbReference type="EMBL" id="JABSTR010000004">
    <property type="protein sequence ID" value="KAH9369259.1"/>
    <property type="molecule type" value="Genomic_DNA"/>
</dbReference>
<dbReference type="VEuPathDB" id="VectorBase:HLOH_065010"/>
<reference evidence="1 2" key="1">
    <citation type="journal article" date="2020" name="Cell">
        <title>Large-Scale Comparative Analyses of Tick Genomes Elucidate Their Genetic Diversity and Vector Capacities.</title>
        <authorList>
            <consortium name="Tick Genome and Microbiome Consortium (TIGMIC)"/>
            <person name="Jia N."/>
            <person name="Wang J."/>
            <person name="Shi W."/>
            <person name="Du L."/>
            <person name="Sun Y."/>
            <person name="Zhan W."/>
            <person name="Jiang J.F."/>
            <person name="Wang Q."/>
            <person name="Zhang B."/>
            <person name="Ji P."/>
            <person name="Bell-Sakyi L."/>
            <person name="Cui X.M."/>
            <person name="Yuan T.T."/>
            <person name="Jiang B.G."/>
            <person name="Yang W.F."/>
            <person name="Lam T.T."/>
            <person name="Chang Q.C."/>
            <person name="Ding S.J."/>
            <person name="Wang X.J."/>
            <person name="Zhu J.G."/>
            <person name="Ruan X.D."/>
            <person name="Zhao L."/>
            <person name="Wei J.T."/>
            <person name="Ye R.Z."/>
            <person name="Que T.C."/>
            <person name="Du C.H."/>
            <person name="Zhou Y.H."/>
            <person name="Cheng J.X."/>
            <person name="Dai P.F."/>
            <person name="Guo W.B."/>
            <person name="Han X.H."/>
            <person name="Huang E.J."/>
            <person name="Li L.F."/>
            <person name="Wei W."/>
            <person name="Gao Y.C."/>
            <person name="Liu J.Z."/>
            <person name="Shao H.Z."/>
            <person name="Wang X."/>
            <person name="Wang C.C."/>
            <person name="Yang T.C."/>
            <person name="Huo Q.B."/>
            <person name="Li W."/>
            <person name="Chen H.Y."/>
            <person name="Chen S.E."/>
            <person name="Zhou L.G."/>
            <person name="Ni X.B."/>
            <person name="Tian J.H."/>
            <person name="Sheng Y."/>
            <person name="Liu T."/>
            <person name="Pan Y.S."/>
            <person name="Xia L.Y."/>
            <person name="Li J."/>
            <person name="Zhao F."/>
            <person name="Cao W.C."/>
        </authorList>
    </citation>
    <scope>NUCLEOTIDE SEQUENCE [LARGE SCALE GENOMIC DNA]</scope>
    <source>
        <strain evidence="1">HaeL-2018</strain>
    </source>
</reference>
<gene>
    <name evidence="1" type="ORF">HPB48_012335</name>
</gene>
<name>A0A9J6G2G6_HAELO</name>
<keyword evidence="2" id="KW-1185">Reference proteome</keyword>
<dbReference type="Proteomes" id="UP000821853">
    <property type="component" value="Chromosome 2"/>
</dbReference>
<accession>A0A9J6G2G6</accession>
<protein>
    <submittedName>
        <fullName evidence="1">Uncharacterized protein</fullName>
    </submittedName>
</protein>
<evidence type="ECO:0000313" key="1">
    <source>
        <dbReference type="EMBL" id="KAH9369259.1"/>
    </source>
</evidence>
<organism evidence="1 2">
    <name type="scientific">Haemaphysalis longicornis</name>
    <name type="common">Bush tick</name>
    <dbReference type="NCBI Taxonomy" id="44386"/>
    <lineage>
        <taxon>Eukaryota</taxon>
        <taxon>Metazoa</taxon>
        <taxon>Ecdysozoa</taxon>
        <taxon>Arthropoda</taxon>
        <taxon>Chelicerata</taxon>
        <taxon>Arachnida</taxon>
        <taxon>Acari</taxon>
        <taxon>Parasitiformes</taxon>
        <taxon>Ixodida</taxon>
        <taxon>Ixodoidea</taxon>
        <taxon>Ixodidae</taxon>
        <taxon>Haemaphysalinae</taxon>
        <taxon>Haemaphysalis</taxon>
    </lineage>
</organism>
<evidence type="ECO:0000313" key="2">
    <source>
        <dbReference type="Proteomes" id="UP000821853"/>
    </source>
</evidence>
<dbReference type="AlphaFoldDB" id="A0A9J6G2G6"/>